<proteinExistence type="predicted"/>
<dbReference type="Pfam" id="PF13426">
    <property type="entry name" value="PAS_9"/>
    <property type="match status" value="1"/>
</dbReference>
<feature type="domain" description="GGDEF" evidence="4">
    <location>
        <begin position="176"/>
        <end position="307"/>
    </location>
</feature>
<dbReference type="PROSITE" id="PS50112">
    <property type="entry name" value="PAS"/>
    <property type="match status" value="1"/>
</dbReference>
<dbReference type="Proteomes" id="UP000294545">
    <property type="component" value="Unassembled WGS sequence"/>
</dbReference>
<organism evidence="5 6">
    <name type="scientific">Natranaerovirga hydrolytica</name>
    <dbReference type="NCBI Taxonomy" id="680378"/>
    <lineage>
        <taxon>Bacteria</taxon>
        <taxon>Bacillati</taxon>
        <taxon>Bacillota</taxon>
        <taxon>Clostridia</taxon>
        <taxon>Lachnospirales</taxon>
        <taxon>Natranaerovirgaceae</taxon>
        <taxon>Natranaerovirga</taxon>
    </lineage>
</organism>
<gene>
    <name evidence="5" type="ORF">EDC19_0997</name>
</gene>
<dbReference type="Pfam" id="PF00990">
    <property type="entry name" value="GGDEF"/>
    <property type="match status" value="1"/>
</dbReference>
<dbReference type="InterPro" id="IPR029787">
    <property type="entry name" value="Nucleotide_cyclase"/>
</dbReference>
<dbReference type="PROSITE" id="PS50113">
    <property type="entry name" value="PAC"/>
    <property type="match status" value="1"/>
</dbReference>
<dbReference type="InterPro" id="IPR000014">
    <property type="entry name" value="PAS"/>
</dbReference>
<dbReference type="InterPro" id="IPR001633">
    <property type="entry name" value="EAL_dom"/>
</dbReference>
<evidence type="ECO:0000259" key="4">
    <source>
        <dbReference type="PROSITE" id="PS50887"/>
    </source>
</evidence>
<dbReference type="Gene3D" id="3.30.450.20">
    <property type="entry name" value="PAS domain"/>
    <property type="match status" value="1"/>
</dbReference>
<keyword evidence="6" id="KW-1185">Reference proteome</keyword>
<evidence type="ECO:0000259" key="3">
    <source>
        <dbReference type="PROSITE" id="PS50883"/>
    </source>
</evidence>
<accession>A0A4R1MZ23</accession>
<dbReference type="PROSITE" id="PS50887">
    <property type="entry name" value="GGDEF"/>
    <property type="match status" value="1"/>
</dbReference>
<evidence type="ECO:0000313" key="5">
    <source>
        <dbReference type="EMBL" id="TCK98567.1"/>
    </source>
</evidence>
<comment type="caution">
    <text evidence="5">The sequence shown here is derived from an EMBL/GenBank/DDBJ whole genome shotgun (WGS) entry which is preliminary data.</text>
</comment>
<dbReference type="Gene3D" id="3.30.70.270">
    <property type="match status" value="1"/>
</dbReference>
<dbReference type="SMART" id="SM00091">
    <property type="entry name" value="PAS"/>
    <property type="match status" value="1"/>
</dbReference>
<protein>
    <submittedName>
        <fullName evidence="5">PAS domain S-box-containing protein/diguanylate cyclase (GGDEF)-like protein</fullName>
    </submittedName>
</protein>
<dbReference type="AlphaFoldDB" id="A0A4R1MZ23"/>
<dbReference type="InterPro" id="IPR052155">
    <property type="entry name" value="Biofilm_reg_signaling"/>
</dbReference>
<sequence length="568" mass="65758">MSESNDLMDTEELKENLELITNVLENASEGFVITNAKQTEIIYVNKAYLKITGYTREEAVGNNTTLLKSGYQDVHFYKKMWEIIRKEGFWKGELWDKTKNGNLVAVSLMVLEIKNEKGIVTNYVGILSELTKQKEIEEKVQYLSSHNVLTELPNRYIFIEKINEMIKKIDDQEARKSISVITLDIDKFIHVNDTYGYDVGDELLKEIAYRLKSMLPKEIYLAHFNEDTFGIMGEINGEALETLIFSIRKLFKDPFNIREKEILLTVGLGVNVYPDTEQLGRDVVNNAEKAMLEAKKIGRNKVFYFTEHLNEKLSRRIALENDLRSALTNQEMFIEFQPQVELSSEKVNAAEALIRWEHKEFGLISPGEFIEIAEKTGDIVKIGQWIIEKCCEYLRTHQDKMKDFTIAINISPYQLNHRNFSKHFDDILKTNGISTNNIEIEITESLMMENMERNINKLEELTSKGIKIAVDDFGTGYSSLSYLLKLPISKIKIDKSFINALEESEESKMIVRTIIDMSHNLGYKVIAEGVETLEQLEFLKNHNCDQIQGYYYSKPIKMQKLLNQYLNE</sequence>
<dbReference type="SMART" id="SM00052">
    <property type="entry name" value="EAL"/>
    <property type="match status" value="1"/>
</dbReference>
<dbReference type="NCBIfam" id="TIGR00229">
    <property type="entry name" value="sensory_box"/>
    <property type="match status" value="1"/>
</dbReference>
<dbReference type="EMBL" id="SMGQ01000011">
    <property type="protein sequence ID" value="TCK98567.1"/>
    <property type="molecule type" value="Genomic_DNA"/>
</dbReference>
<name>A0A4R1MZ23_9FIRM</name>
<dbReference type="SUPFAM" id="SSF141868">
    <property type="entry name" value="EAL domain-like"/>
    <property type="match status" value="1"/>
</dbReference>
<dbReference type="RefSeq" id="WP_132281388.1">
    <property type="nucleotide sequence ID" value="NZ_SMGQ01000011.1"/>
</dbReference>
<feature type="domain" description="PAS" evidence="1">
    <location>
        <begin position="16"/>
        <end position="63"/>
    </location>
</feature>
<dbReference type="CDD" id="cd01948">
    <property type="entry name" value="EAL"/>
    <property type="match status" value="1"/>
</dbReference>
<dbReference type="Pfam" id="PF00563">
    <property type="entry name" value="EAL"/>
    <property type="match status" value="1"/>
</dbReference>
<dbReference type="PANTHER" id="PTHR44757:SF2">
    <property type="entry name" value="BIOFILM ARCHITECTURE MAINTENANCE PROTEIN MBAA"/>
    <property type="match status" value="1"/>
</dbReference>
<dbReference type="InterPro" id="IPR000700">
    <property type="entry name" value="PAS-assoc_C"/>
</dbReference>
<dbReference type="PANTHER" id="PTHR44757">
    <property type="entry name" value="DIGUANYLATE CYCLASE DGCP"/>
    <property type="match status" value="1"/>
</dbReference>
<dbReference type="InterPro" id="IPR035965">
    <property type="entry name" value="PAS-like_dom_sf"/>
</dbReference>
<dbReference type="SMART" id="SM00267">
    <property type="entry name" value="GGDEF"/>
    <property type="match status" value="1"/>
</dbReference>
<evidence type="ECO:0000259" key="1">
    <source>
        <dbReference type="PROSITE" id="PS50112"/>
    </source>
</evidence>
<evidence type="ECO:0000259" key="2">
    <source>
        <dbReference type="PROSITE" id="PS50113"/>
    </source>
</evidence>
<dbReference type="NCBIfam" id="TIGR00254">
    <property type="entry name" value="GGDEF"/>
    <property type="match status" value="1"/>
</dbReference>
<feature type="domain" description="PAC" evidence="2">
    <location>
        <begin position="90"/>
        <end position="142"/>
    </location>
</feature>
<dbReference type="InterPro" id="IPR035919">
    <property type="entry name" value="EAL_sf"/>
</dbReference>
<dbReference type="InterPro" id="IPR000160">
    <property type="entry name" value="GGDEF_dom"/>
</dbReference>
<feature type="domain" description="EAL" evidence="3">
    <location>
        <begin position="316"/>
        <end position="568"/>
    </location>
</feature>
<dbReference type="InterPro" id="IPR043128">
    <property type="entry name" value="Rev_trsase/Diguanyl_cyclase"/>
</dbReference>
<dbReference type="SUPFAM" id="SSF55073">
    <property type="entry name" value="Nucleotide cyclase"/>
    <property type="match status" value="1"/>
</dbReference>
<dbReference type="OrthoDB" id="9805474at2"/>
<dbReference type="SUPFAM" id="SSF55785">
    <property type="entry name" value="PYP-like sensor domain (PAS domain)"/>
    <property type="match status" value="1"/>
</dbReference>
<dbReference type="Gene3D" id="3.20.20.450">
    <property type="entry name" value="EAL domain"/>
    <property type="match status" value="1"/>
</dbReference>
<dbReference type="CDD" id="cd01949">
    <property type="entry name" value="GGDEF"/>
    <property type="match status" value="1"/>
</dbReference>
<evidence type="ECO:0000313" key="6">
    <source>
        <dbReference type="Proteomes" id="UP000294545"/>
    </source>
</evidence>
<reference evidence="5 6" key="1">
    <citation type="submission" date="2019-03" db="EMBL/GenBank/DDBJ databases">
        <title>Genomic Encyclopedia of Type Strains, Phase IV (KMG-IV): sequencing the most valuable type-strain genomes for metagenomic binning, comparative biology and taxonomic classification.</title>
        <authorList>
            <person name="Goeker M."/>
        </authorList>
    </citation>
    <scope>NUCLEOTIDE SEQUENCE [LARGE SCALE GENOMIC DNA]</scope>
    <source>
        <strain evidence="5 6">DSM 24176</strain>
    </source>
</reference>
<dbReference type="PROSITE" id="PS50883">
    <property type="entry name" value="EAL"/>
    <property type="match status" value="1"/>
</dbReference>
<dbReference type="CDD" id="cd00130">
    <property type="entry name" value="PAS"/>
    <property type="match status" value="1"/>
</dbReference>